<evidence type="ECO:0000256" key="5">
    <source>
        <dbReference type="ARBA" id="ARBA00023125"/>
    </source>
</evidence>
<dbReference type="InterPro" id="IPR036864">
    <property type="entry name" value="Zn2-C6_fun-type_DNA-bd_sf"/>
</dbReference>
<keyword evidence="3" id="KW-0862">Zinc</keyword>
<keyword evidence="6" id="KW-0804">Transcription</keyword>
<dbReference type="Proteomes" id="UP000722485">
    <property type="component" value="Unassembled WGS sequence"/>
</dbReference>
<keyword evidence="7" id="KW-0539">Nucleus</keyword>
<keyword evidence="12" id="KW-1185">Reference proteome</keyword>
<dbReference type="InterPro" id="IPR007219">
    <property type="entry name" value="XnlR_reg_dom"/>
</dbReference>
<evidence type="ECO:0000313" key="12">
    <source>
        <dbReference type="Proteomes" id="UP000722485"/>
    </source>
</evidence>
<feature type="region of interest" description="Disordered" evidence="9">
    <location>
        <begin position="75"/>
        <end position="126"/>
    </location>
</feature>
<dbReference type="GO" id="GO:0005634">
    <property type="term" value="C:nucleus"/>
    <property type="evidence" value="ECO:0007669"/>
    <property type="project" value="UniProtKB-SubCell"/>
</dbReference>
<dbReference type="PANTHER" id="PTHR31313">
    <property type="entry name" value="TY1 ENHANCER ACTIVATOR"/>
    <property type="match status" value="1"/>
</dbReference>
<dbReference type="InterPro" id="IPR051615">
    <property type="entry name" value="Transcr_Regulatory_Elem"/>
</dbReference>
<dbReference type="GO" id="GO:0006351">
    <property type="term" value="P:DNA-templated transcription"/>
    <property type="evidence" value="ECO:0007669"/>
    <property type="project" value="InterPro"/>
</dbReference>
<keyword evidence="4" id="KW-0805">Transcription regulation</keyword>
<evidence type="ECO:0000313" key="11">
    <source>
        <dbReference type="EMBL" id="KAF7557822.1"/>
    </source>
</evidence>
<feature type="domain" description="Zn(2)-C6 fungal-type" evidence="10">
    <location>
        <begin position="10"/>
        <end position="39"/>
    </location>
</feature>
<dbReference type="Pfam" id="PF04082">
    <property type="entry name" value="Fungal_trans"/>
    <property type="match status" value="1"/>
</dbReference>
<keyword evidence="2" id="KW-0479">Metal-binding</keyword>
<evidence type="ECO:0000256" key="8">
    <source>
        <dbReference type="SAM" id="Coils"/>
    </source>
</evidence>
<protein>
    <recommendedName>
        <fullName evidence="10">Zn(2)-C6 fungal-type domain-containing protein</fullName>
    </recommendedName>
</protein>
<dbReference type="CDD" id="cd00067">
    <property type="entry name" value="GAL4"/>
    <property type="match status" value="1"/>
</dbReference>
<sequence>MAGKKHVTSACLNCRRRKIKCDGKDECSHCRVSKHTCIYNAEADLRRASAKKAAGKLRARLALLEETLQENNIELPPNHPIVTEKRGSPRNVRSSELDNEVGSGMSEGSTTFADSSQCSRNAGSKEIQVAGGVSESILPNNEHFSMPESVTSTLEPPDMNGHMSPSEAHRLDEHFGVANLELLDMGDTYDEFMLPSISKLDCSQFPGFLPSCESEDNDSDADSDITKFLAARTGSLRIAEDGQLRYYGPTSNLHAYQSDLQSLSQSTIRHVATEGNAVLKRLGLDYDVPPSLEEHLARLYFAWEDPAIHVVDEDTFFQEKQRWTAGERRSPYYSETLNNAVCAIGATLSAGEKLNVPEPAPEFFSARAKALLDIEMDSPTVATVQALVVMSASEASFTRDARGWLYSGYQDTMKNRMWRPYPKPAGQSVIPEAGIFFPLEACTDANITLCEFMRRINLTLYSGQVMSLDRLVRFLKPTKQELLLWHETIEPSLRVNLAQSDIIYVPAILQLHTLNAAYEGPGEDMFDPSLLLDTTGFAVNDLMASMRDNDAQHHLPALSESLRATDNPTIQPEKAIGVNDSPTIKDASRSGEDAEQTSS</sequence>
<keyword evidence="8" id="KW-0175">Coiled coil</keyword>
<dbReference type="SMART" id="SM00066">
    <property type="entry name" value="GAL4"/>
    <property type="match status" value="1"/>
</dbReference>
<dbReference type="AlphaFoldDB" id="A0A9P5HPZ0"/>
<evidence type="ECO:0000256" key="9">
    <source>
        <dbReference type="SAM" id="MobiDB-lite"/>
    </source>
</evidence>
<feature type="coiled-coil region" evidence="8">
    <location>
        <begin position="47"/>
        <end position="74"/>
    </location>
</feature>
<feature type="region of interest" description="Disordered" evidence="9">
    <location>
        <begin position="560"/>
        <end position="599"/>
    </location>
</feature>
<comment type="subcellular location">
    <subcellularLocation>
        <location evidence="1">Nucleus</location>
    </subcellularLocation>
</comment>
<name>A0A9P5HPZ0_9HYPO</name>
<dbReference type="OrthoDB" id="2154091at2759"/>
<evidence type="ECO:0000256" key="7">
    <source>
        <dbReference type="ARBA" id="ARBA00023242"/>
    </source>
</evidence>
<evidence type="ECO:0000259" key="10">
    <source>
        <dbReference type="PROSITE" id="PS50048"/>
    </source>
</evidence>
<dbReference type="GO" id="GO:0003677">
    <property type="term" value="F:DNA binding"/>
    <property type="evidence" value="ECO:0007669"/>
    <property type="project" value="UniProtKB-KW"/>
</dbReference>
<evidence type="ECO:0000256" key="2">
    <source>
        <dbReference type="ARBA" id="ARBA00022723"/>
    </source>
</evidence>
<evidence type="ECO:0000256" key="1">
    <source>
        <dbReference type="ARBA" id="ARBA00004123"/>
    </source>
</evidence>
<keyword evidence="5" id="KW-0238">DNA-binding</keyword>
<evidence type="ECO:0000256" key="4">
    <source>
        <dbReference type="ARBA" id="ARBA00023015"/>
    </source>
</evidence>
<evidence type="ECO:0000256" key="3">
    <source>
        <dbReference type="ARBA" id="ARBA00022833"/>
    </source>
</evidence>
<gene>
    <name evidence="11" type="ORF">G7Z17_g489</name>
</gene>
<dbReference type="GO" id="GO:0008270">
    <property type="term" value="F:zinc ion binding"/>
    <property type="evidence" value="ECO:0007669"/>
    <property type="project" value="InterPro"/>
</dbReference>
<dbReference type="Pfam" id="PF00172">
    <property type="entry name" value="Zn_clus"/>
    <property type="match status" value="1"/>
</dbReference>
<dbReference type="InterPro" id="IPR001138">
    <property type="entry name" value="Zn2Cys6_DnaBD"/>
</dbReference>
<dbReference type="Gene3D" id="4.10.240.10">
    <property type="entry name" value="Zn(2)-C6 fungal-type DNA-binding domain"/>
    <property type="match status" value="1"/>
</dbReference>
<feature type="compositionally biased region" description="Polar residues" evidence="9">
    <location>
        <begin position="106"/>
        <end position="122"/>
    </location>
</feature>
<dbReference type="EMBL" id="JAANBB010000003">
    <property type="protein sequence ID" value="KAF7557822.1"/>
    <property type="molecule type" value="Genomic_DNA"/>
</dbReference>
<dbReference type="CDD" id="cd12148">
    <property type="entry name" value="fungal_TF_MHR"/>
    <property type="match status" value="1"/>
</dbReference>
<comment type="caution">
    <text evidence="11">The sequence shown here is derived from an EMBL/GenBank/DDBJ whole genome shotgun (WGS) entry which is preliminary data.</text>
</comment>
<dbReference type="SUPFAM" id="SSF57701">
    <property type="entry name" value="Zn2/Cys6 DNA-binding domain"/>
    <property type="match status" value="1"/>
</dbReference>
<accession>A0A9P5HPZ0</accession>
<dbReference type="GO" id="GO:0000981">
    <property type="term" value="F:DNA-binding transcription factor activity, RNA polymerase II-specific"/>
    <property type="evidence" value="ECO:0007669"/>
    <property type="project" value="InterPro"/>
</dbReference>
<dbReference type="PANTHER" id="PTHR31313:SF77">
    <property type="entry name" value="ZN(II)2CYS6 TRANSCRIPTION FACTOR (EUROFUNG)"/>
    <property type="match status" value="1"/>
</dbReference>
<proteinExistence type="predicted"/>
<dbReference type="PROSITE" id="PS50048">
    <property type="entry name" value="ZN2_CY6_FUNGAL_2"/>
    <property type="match status" value="1"/>
</dbReference>
<reference evidence="11" key="1">
    <citation type="submission" date="2020-03" db="EMBL/GenBank/DDBJ databases">
        <title>Draft Genome Sequence of Cylindrodendrum hubeiense.</title>
        <authorList>
            <person name="Buettner E."/>
            <person name="Kellner H."/>
        </authorList>
    </citation>
    <scope>NUCLEOTIDE SEQUENCE</scope>
    <source>
        <strain evidence="11">IHI 201604</strain>
    </source>
</reference>
<dbReference type="PROSITE" id="PS00463">
    <property type="entry name" value="ZN2_CY6_FUNGAL_1"/>
    <property type="match status" value="1"/>
</dbReference>
<evidence type="ECO:0000256" key="6">
    <source>
        <dbReference type="ARBA" id="ARBA00023163"/>
    </source>
</evidence>
<organism evidence="11 12">
    <name type="scientific">Cylindrodendrum hubeiense</name>
    <dbReference type="NCBI Taxonomy" id="595255"/>
    <lineage>
        <taxon>Eukaryota</taxon>
        <taxon>Fungi</taxon>
        <taxon>Dikarya</taxon>
        <taxon>Ascomycota</taxon>
        <taxon>Pezizomycotina</taxon>
        <taxon>Sordariomycetes</taxon>
        <taxon>Hypocreomycetidae</taxon>
        <taxon>Hypocreales</taxon>
        <taxon>Nectriaceae</taxon>
        <taxon>Cylindrodendrum</taxon>
    </lineage>
</organism>